<reference evidence="1" key="1">
    <citation type="journal article" date="2015" name="Nature">
        <title>Complex archaea that bridge the gap between prokaryotes and eukaryotes.</title>
        <authorList>
            <person name="Spang A."/>
            <person name="Saw J.H."/>
            <person name="Jorgensen S.L."/>
            <person name="Zaremba-Niedzwiedzka K."/>
            <person name="Martijn J."/>
            <person name="Lind A.E."/>
            <person name="van Eijk R."/>
            <person name="Schleper C."/>
            <person name="Guy L."/>
            <person name="Ettema T.J."/>
        </authorList>
    </citation>
    <scope>NUCLEOTIDE SEQUENCE</scope>
</reference>
<dbReference type="EMBL" id="LAZR01003981">
    <property type="protein sequence ID" value="KKN12895.1"/>
    <property type="molecule type" value="Genomic_DNA"/>
</dbReference>
<protein>
    <submittedName>
        <fullName evidence="1">Uncharacterized protein</fullName>
    </submittedName>
</protein>
<evidence type="ECO:0000313" key="1">
    <source>
        <dbReference type="EMBL" id="KKN12895.1"/>
    </source>
</evidence>
<gene>
    <name evidence="1" type="ORF">LCGC14_1011910</name>
</gene>
<organism evidence="1">
    <name type="scientific">marine sediment metagenome</name>
    <dbReference type="NCBI Taxonomy" id="412755"/>
    <lineage>
        <taxon>unclassified sequences</taxon>
        <taxon>metagenomes</taxon>
        <taxon>ecological metagenomes</taxon>
    </lineage>
</organism>
<sequence length="48" mass="5494">MEKNKPNVVCECGFTVTGNSQLHAEANLKNHKKSKLHKKLMMVKEKIK</sequence>
<proteinExistence type="predicted"/>
<dbReference type="AlphaFoldDB" id="A0A0F9N055"/>
<accession>A0A0F9N055</accession>
<comment type="caution">
    <text evidence="1">The sequence shown here is derived from an EMBL/GenBank/DDBJ whole genome shotgun (WGS) entry which is preliminary data.</text>
</comment>
<name>A0A0F9N055_9ZZZZ</name>